<reference evidence="2" key="1">
    <citation type="journal article" date="2004" name="DNA Res.">
        <title>Complete genome sequence of Yersinia pestis strain 91001, an isolate avirulent to humans.</title>
        <authorList>
            <person name="Song Y."/>
            <person name="Tong Z."/>
            <person name="Wang J."/>
            <person name="Wang L."/>
            <person name="Guo Z."/>
            <person name="Han Y."/>
            <person name="Zhang J."/>
            <person name="Pei D."/>
            <person name="Zhou D."/>
            <person name="Qin H."/>
            <person name="Pang X."/>
            <person name="Han Y."/>
            <person name="Zhai J."/>
            <person name="Li M."/>
            <person name="Cui B."/>
            <person name="Qi Z."/>
            <person name="Jin L."/>
            <person name="Dai R."/>
            <person name="Chen F."/>
            <person name="Li S."/>
            <person name="Ye C."/>
            <person name="Du Z."/>
            <person name="Lin W."/>
            <person name="Wang J."/>
            <person name="Yu J."/>
            <person name="Yang H."/>
            <person name="Wang J."/>
            <person name="Huang P."/>
            <person name="Yang R."/>
        </authorList>
    </citation>
    <scope>NUCLEOTIDE SEQUENCE [LARGE SCALE GENOMIC DNA]</scope>
    <source>
        <strain evidence="2">91001 / Biovar Mediaevalis</strain>
    </source>
</reference>
<dbReference type="KEGG" id="ypm:YP_1857"/>
<dbReference type="InterPro" id="IPR010921">
    <property type="entry name" value="Trp_repressor/repl_initiator"/>
</dbReference>
<evidence type="ECO:0000313" key="1">
    <source>
        <dbReference type="EMBL" id="AAS62077.1"/>
    </source>
</evidence>
<dbReference type="SUPFAM" id="SSF48295">
    <property type="entry name" value="TrpR-like"/>
    <property type="match status" value="1"/>
</dbReference>
<dbReference type="HOGENOM" id="CLU_139800_0_1_6"/>
<dbReference type="InterPro" id="IPR036388">
    <property type="entry name" value="WH-like_DNA-bd_sf"/>
</dbReference>
<organism evidence="1 2">
    <name type="scientific">Yersinia pestis</name>
    <dbReference type="NCBI Taxonomy" id="632"/>
    <lineage>
        <taxon>Bacteria</taxon>
        <taxon>Pseudomonadati</taxon>
        <taxon>Pseudomonadota</taxon>
        <taxon>Gammaproteobacteria</taxon>
        <taxon>Enterobacterales</taxon>
        <taxon>Yersiniaceae</taxon>
        <taxon>Yersinia</taxon>
    </lineage>
</organism>
<gene>
    <name evidence="1" type="ordered locus">YP_1857</name>
</gene>
<proteinExistence type="predicted"/>
<dbReference type="Proteomes" id="UP000001019">
    <property type="component" value="Chromosome"/>
</dbReference>
<name>A0A0H2W4J5_YERPE</name>
<dbReference type="AlphaFoldDB" id="A0A0H2W4J5"/>
<accession>A0A0H2W4J5</accession>
<evidence type="ECO:0000313" key="2">
    <source>
        <dbReference type="Proteomes" id="UP000001019"/>
    </source>
</evidence>
<dbReference type="GO" id="GO:0043565">
    <property type="term" value="F:sequence-specific DNA binding"/>
    <property type="evidence" value="ECO:0007669"/>
    <property type="project" value="InterPro"/>
</dbReference>
<sequence length="133" mass="15577">MMNQYVKRTQRDYPLSFKLTVVQQVEKGEMTYRQAQDRYGIQGCSTVLKWLRKYGQLDWSSPSSTRTCRANMPKMPLTPEQRIKELEQQLAESEVKAHFFEAVVKVMNTEFGATLTKKQLATLSRKHKRKDSQ</sequence>
<dbReference type="Gene3D" id="1.10.10.10">
    <property type="entry name" value="Winged helix-like DNA-binding domain superfamily/Winged helix DNA-binding domain"/>
    <property type="match status" value="1"/>
</dbReference>
<dbReference type="EnsemblBacteria" id="AAS62077">
    <property type="protein sequence ID" value="AAS62077"/>
    <property type="gene ID" value="YP_1857"/>
</dbReference>
<dbReference type="EMBL" id="AE017042">
    <property type="protein sequence ID" value="AAS62077.1"/>
    <property type="molecule type" value="Genomic_DNA"/>
</dbReference>
<protein>
    <submittedName>
        <fullName evidence="1">Transposase</fullName>
    </submittedName>
</protein>